<feature type="region of interest" description="Disordered" evidence="1">
    <location>
        <begin position="145"/>
        <end position="167"/>
    </location>
</feature>
<evidence type="ECO:0000313" key="3">
    <source>
        <dbReference type="Proteomes" id="UP000499080"/>
    </source>
</evidence>
<evidence type="ECO:0000256" key="1">
    <source>
        <dbReference type="SAM" id="MobiDB-lite"/>
    </source>
</evidence>
<organism evidence="2 3">
    <name type="scientific">Araneus ventricosus</name>
    <name type="common">Orbweaver spider</name>
    <name type="synonym">Epeira ventricosa</name>
    <dbReference type="NCBI Taxonomy" id="182803"/>
    <lineage>
        <taxon>Eukaryota</taxon>
        <taxon>Metazoa</taxon>
        <taxon>Ecdysozoa</taxon>
        <taxon>Arthropoda</taxon>
        <taxon>Chelicerata</taxon>
        <taxon>Arachnida</taxon>
        <taxon>Araneae</taxon>
        <taxon>Araneomorphae</taxon>
        <taxon>Entelegynae</taxon>
        <taxon>Araneoidea</taxon>
        <taxon>Araneidae</taxon>
        <taxon>Araneus</taxon>
    </lineage>
</organism>
<evidence type="ECO:0000313" key="2">
    <source>
        <dbReference type="EMBL" id="GBN45603.1"/>
    </source>
</evidence>
<proteinExistence type="predicted"/>
<name>A0A4Y2P3M7_ARAVE</name>
<dbReference type="EMBL" id="BGPR01010330">
    <property type="protein sequence ID" value="GBN45603.1"/>
    <property type="molecule type" value="Genomic_DNA"/>
</dbReference>
<gene>
    <name evidence="2" type="ORF">AVEN_250959_1</name>
</gene>
<dbReference type="Proteomes" id="UP000499080">
    <property type="component" value="Unassembled WGS sequence"/>
</dbReference>
<comment type="caution">
    <text evidence="2">The sequence shown here is derived from an EMBL/GenBank/DDBJ whole genome shotgun (WGS) entry which is preliminary data.</text>
</comment>
<feature type="compositionally biased region" description="Low complexity" evidence="1">
    <location>
        <begin position="153"/>
        <end position="167"/>
    </location>
</feature>
<dbReference type="AlphaFoldDB" id="A0A4Y2P3M7"/>
<reference evidence="2 3" key="1">
    <citation type="journal article" date="2019" name="Sci. Rep.">
        <title>Orb-weaving spider Araneus ventricosus genome elucidates the spidroin gene catalogue.</title>
        <authorList>
            <person name="Kono N."/>
            <person name="Nakamura H."/>
            <person name="Ohtoshi R."/>
            <person name="Moran D.A.P."/>
            <person name="Shinohara A."/>
            <person name="Yoshida Y."/>
            <person name="Fujiwara M."/>
            <person name="Mori M."/>
            <person name="Tomita M."/>
            <person name="Arakawa K."/>
        </authorList>
    </citation>
    <scope>NUCLEOTIDE SEQUENCE [LARGE SCALE GENOMIC DNA]</scope>
</reference>
<protein>
    <submittedName>
        <fullName evidence="2">Uncharacterized protein</fullName>
    </submittedName>
</protein>
<sequence>MLTCARRELHRWVKEAFEGIKLCHGAKKRPRDSFSKIKDRVESSYCGVDCNIEKYAAERASLFHTTEDVDLVRLRSIRENLSRRVGVDIAHKFHKLVTDFRIMKCIEDGVVPRMHWKHQPTLCRYRDVFPSLGARHLSMQNYVRGRHRGGETPSGSGSTHRTSSTNQ</sequence>
<keyword evidence="3" id="KW-1185">Reference proteome</keyword>
<accession>A0A4Y2P3M7</accession>